<dbReference type="SUPFAM" id="SSF52172">
    <property type="entry name" value="CheY-like"/>
    <property type="match status" value="1"/>
</dbReference>
<dbReference type="PROSITE" id="PS50109">
    <property type="entry name" value="HIS_KIN"/>
    <property type="match status" value="1"/>
</dbReference>
<dbReference type="SUPFAM" id="SSF55874">
    <property type="entry name" value="ATPase domain of HSP90 chaperone/DNA topoisomerase II/histidine kinase"/>
    <property type="match status" value="1"/>
</dbReference>
<dbReference type="Pfam" id="PF00512">
    <property type="entry name" value="HisKA"/>
    <property type="match status" value="1"/>
</dbReference>
<dbReference type="SMART" id="SM00062">
    <property type="entry name" value="PBPb"/>
    <property type="match status" value="2"/>
</dbReference>
<keyword evidence="11" id="KW-0812">Transmembrane</keyword>
<dbReference type="CDD" id="cd00082">
    <property type="entry name" value="HisKA"/>
    <property type="match status" value="1"/>
</dbReference>
<evidence type="ECO:0000256" key="2">
    <source>
        <dbReference type="ARBA" id="ARBA00006402"/>
    </source>
</evidence>
<keyword evidence="7" id="KW-0902">Two-component regulatory system</keyword>
<dbReference type="PROSITE" id="PS50110">
    <property type="entry name" value="RESPONSE_REGULATORY"/>
    <property type="match status" value="1"/>
</dbReference>
<protein>
    <recommendedName>
        <fullName evidence="9">Circadian input-output histidine kinase CikA</fullName>
        <ecNumber evidence="3">2.7.13.3</ecNumber>
    </recommendedName>
    <alternativeName>
        <fullName evidence="4">Stage 0 sporulation protein A homolog</fullName>
    </alternativeName>
</protein>
<dbReference type="PANTHER" id="PTHR45339">
    <property type="entry name" value="HYBRID SIGNAL TRANSDUCTION HISTIDINE KINASE J"/>
    <property type="match status" value="1"/>
</dbReference>
<evidence type="ECO:0000313" key="16">
    <source>
        <dbReference type="Proteomes" id="UP001299265"/>
    </source>
</evidence>
<dbReference type="SMART" id="SM00388">
    <property type="entry name" value="HisKA"/>
    <property type="match status" value="1"/>
</dbReference>
<dbReference type="SMART" id="SM00448">
    <property type="entry name" value="REC"/>
    <property type="match status" value="1"/>
</dbReference>
<dbReference type="Pfam" id="PF00497">
    <property type="entry name" value="SBP_bac_3"/>
    <property type="match status" value="2"/>
</dbReference>
<dbReference type="Gene3D" id="3.40.50.2300">
    <property type="match status" value="1"/>
</dbReference>
<dbReference type="CDD" id="cd16922">
    <property type="entry name" value="HATPase_EvgS-ArcB-TorS-like"/>
    <property type="match status" value="1"/>
</dbReference>
<evidence type="ECO:0000256" key="4">
    <source>
        <dbReference type="ARBA" id="ARBA00018672"/>
    </source>
</evidence>
<dbReference type="EMBL" id="JAJNOR010000001">
    <property type="protein sequence ID" value="MCD2491586.1"/>
    <property type="molecule type" value="Genomic_DNA"/>
</dbReference>
<keyword evidence="6" id="KW-0808">Transferase</keyword>
<evidence type="ECO:0000313" key="15">
    <source>
        <dbReference type="EMBL" id="MCD2491586.1"/>
    </source>
</evidence>
<proteinExistence type="inferred from homology"/>
<dbReference type="Proteomes" id="UP001299265">
    <property type="component" value="Unassembled WGS sequence"/>
</dbReference>
<feature type="chain" id="PRO_5042882663" description="Circadian input-output histidine kinase CikA" evidence="12">
    <location>
        <begin position="34"/>
        <end position="936"/>
    </location>
</feature>
<sequence length="936" mass="103276">MKRMKSVKIIKAAALLLSLLLLLGMAAPRAAYAEESADEQKVMRVAFPQAEGYTSTGEDGKPDGLVVDMLNEVAKYTGWAYEYVPVSNDDILNQFEAGAFDLMGGQYYMEGLEEYFGYPQYNCGYSKLILLARRDDDTIKGYDLNTFNGKTIGVFERAKENIRRLEIYLELNDLDCTLKTYTYDQIMETGDLNQFLESGEVDLLLGNSADAGDKLYVAASFDSQPHYIVTRPGDTETLEALNDALELIYEADSNFAQKIYEENFPNTSNINAGLSAEEQAYVQSKKTVTVAIPHDWHPLYCMNNSDGHDGFVPDVLQKISEYSGLEFEYVRYDSYADSVAAVQSGEADMLGFYLDSDETALEQRLALSSPYVDLNFILVRNKEVSYPAEGLTGGIVEGLRMPESIAAENVVYYSDVTGALSDVNRGKLDYVYGISSRLESIIQQNNFVNLVQVNLVNENQNMNFALKSPAQPELMSILNKGINNLSSEEKSVINSRNIVSLGESRMTLSSIVYANPGLAISVVAVFLILVLFAVIMISRSRLHAVAMRNELEKAEADNRAKSEFLSRMSHEIRTPMNAIVGLTELTRNVDGLPKKARENMGKIISSSQYLLGLINDILDMSRIENGKMEIASEPFYIRAMLDEVESMMNSEAERKGVRFRVEPDLKSEMLLGDSIRLRQVIVNLLSNAFKFTPDGGDVTLYAVEDAGSGQEACITFRVIDTGMGIAPEDQKRIFESFEQVGPNSARSQGTGLGLAISSHIVRLMGGELKLKSKPGEGSEFFFTVSLPLSGAAPATAEKKEEGGDTQFLGVSILLVEDNDLNAEIALELLKARGAEVIRAVNGREAVEAIVSSGPGTFQAVLMDIRMPEMDGLEATRRIRASDHPGARNIPIIAMTANTFEEDRLAAEEAGMNGFVAKPIDVEFLYRELQMVLKTYG</sequence>
<dbReference type="InterPro" id="IPR003594">
    <property type="entry name" value="HATPase_dom"/>
</dbReference>
<evidence type="ECO:0000256" key="11">
    <source>
        <dbReference type="SAM" id="Phobius"/>
    </source>
</evidence>
<dbReference type="GO" id="GO:0000155">
    <property type="term" value="F:phosphorelay sensor kinase activity"/>
    <property type="evidence" value="ECO:0007669"/>
    <property type="project" value="InterPro"/>
</dbReference>
<feature type="domain" description="Response regulatory" evidence="14">
    <location>
        <begin position="811"/>
        <end position="932"/>
    </location>
</feature>
<evidence type="ECO:0000256" key="7">
    <source>
        <dbReference type="ARBA" id="ARBA00023012"/>
    </source>
</evidence>
<evidence type="ECO:0000256" key="9">
    <source>
        <dbReference type="ARBA" id="ARBA00074306"/>
    </source>
</evidence>
<accession>A0AAP2RGP0</accession>
<dbReference type="CDD" id="cd17546">
    <property type="entry name" value="REC_hyHK_CKI1_RcsC-like"/>
    <property type="match status" value="1"/>
</dbReference>
<evidence type="ECO:0000256" key="10">
    <source>
        <dbReference type="PROSITE-ProRule" id="PRU00169"/>
    </source>
</evidence>
<dbReference type="PANTHER" id="PTHR45339:SF1">
    <property type="entry name" value="HYBRID SIGNAL TRANSDUCTION HISTIDINE KINASE J"/>
    <property type="match status" value="1"/>
</dbReference>
<keyword evidence="11" id="KW-0472">Membrane</keyword>
<organism evidence="15 16">
    <name type="scientific">Lientehia hominis</name>
    <dbReference type="NCBI Taxonomy" id="2897778"/>
    <lineage>
        <taxon>Bacteria</taxon>
        <taxon>Bacillati</taxon>
        <taxon>Bacillota</taxon>
        <taxon>Clostridia</taxon>
        <taxon>Lachnospirales</taxon>
        <taxon>Lachnospiraceae</taxon>
        <taxon>Lientehia</taxon>
    </lineage>
</organism>
<dbReference type="SUPFAM" id="SSF47384">
    <property type="entry name" value="Homodimeric domain of signal transducing histidine kinase"/>
    <property type="match status" value="1"/>
</dbReference>
<dbReference type="InterPro" id="IPR001789">
    <property type="entry name" value="Sig_transdc_resp-reg_receiver"/>
</dbReference>
<feature type="transmembrane region" description="Helical" evidence="11">
    <location>
        <begin position="518"/>
        <end position="538"/>
    </location>
</feature>
<evidence type="ECO:0000259" key="14">
    <source>
        <dbReference type="PROSITE" id="PS50110"/>
    </source>
</evidence>
<dbReference type="SMART" id="SM00387">
    <property type="entry name" value="HATPase_c"/>
    <property type="match status" value="1"/>
</dbReference>
<dbReference type="InterPro" id="IPR005467">
    <property type="entry name" value="His_kinase_dom"/>
</dbReference>
<reference evidence="15 16" key="1">
    <citation type="submission" date="2021-11" db="EMBL/GenBank/DDBJ databases">
        <title>Lacrimispora sp. nov. NSJ-141 isolated from human feces.</title>
        <authorList>
            <person name="Abdugheni R."/>
        </authorList>
    </citation>
    <scope>NUCLEOTIDE SEQUENCE [LARGE SCALE GENOMIC DNA]</scope>
    <source>
        <strain evidence="15 16">NSJ-141</strain>
    </source>
</reference>
<dbReference type="InterPro" id="IPR004358">
    <property type="entry name" value="Sig_transdc_His_kin-like_C"/>
</dbReference>
<dbReference type="InterPro" id="IPR011006">
    <property type="entry name" value="CheY-like_superfamily"/>
</dbReference>
<dbReference type="CDD" id="cd01007">
    <property type="entry name" value="PBP2_BvgS_HisK_like"/>
    <property type="match status" value="1"/>
</dbReference>
<keyword evidence="6" id="KW-0418">Kinase</keyword>
<keyword evidence="12" id="KW-0732">Signal</keyword>
<comment type="function">
    <text evidence="8">May play the central regulatory role in sporulation. It may be an element of the effector pathway responsible for the activation of sporulation genes in response to nutritional stress. Spo0A may act in concert with spo0H (a sigma factor) to control the expression of some genes that are critical to the sporulation process.</text>
</comment>
<feature type="modified residue" description="4-aspartylphosphate" evidence="10">
    <location>
        <position position="863"/>
    </location>
</feature>
<dbReference type="SUPFAM" id="SSF53850">
    <property type="entry name" value="Periplasmic binding protein-like II"/>
    <property type="match status" value="2"/>
</dbReference>
<dbReference type="InterPro" id="IPR036097">
    <property type="entry name" value="HisK_dim/P_sf"/>
</dbReference>
<gene>
    <name evidence="15" type="ORF">LQE92_02960</name>
</gene>
<comment type="similarity">
    <text evidence="2">In the N-terminal section; belongs to the phytochrome family.</text>
</comment>
<dbReference type="InterPro" id="IPR036890">
    <property type="entry name" value="HATPase_C_sf"/>
</dbReference>
<dbReference type="PRINTS" id="PR00344">
    <property type="entry name" value="BCTRLSENSOR"/>
</dbReference>
<dbReference type="InterPro" id="IPR001638">
    <property type="entry name" value="Solute-binding_3/MltF_N"/>
</dbReference>
<keyword evidence="16" id="KW-1185">Reference proteome</keyword>
<dbReference type="Gene3D" id="3.40.190.10">
    <property type="entry name" value="Periplasmic binding protein-like II"/>
    <property type="match status" value="4"/>
</dbReference>
<name>A0AAP2RGP0_9FIRM</name>
<evidence type="ECO:0000256" key="6">
    <source>
        <dbReference type="ARBA" id="ARBA00022777"/>
    </source>
</evidence>
<dbReference type="Pfam" id="PF02518">
    <property type="entry name" value="HATPase_c"/>
    <property type="match status" value="1"/>
</dbReference>
<dbReference type="AlphaFoldDB" id="A0AAP2RGP0"/>
<dbReference type="EC" id="2.7.13.3" evidence="3"/>
<dbReference type="FunFam" id="3.30.565.10:FF:000010">
    <property type="entry name" value="Sensor histidine kinase RcsC"/>
    <property type="match status" value="1"/>
</dbReference>
<evidence type="ECO:0000256" key="8">
    <source>
        <dbReference type="ARBA" id="ARBA00024867"/>
    </source>
</evidence>
<evidence type="ECO:0000256" key="5">
    <source>
        <dbReference type="ARBA" id="ARBA00022553"/>
    </source>
</evidence>
<dbReference type="Pfam" id="PF00072">
    <property type="entry name" value="Response_reg"/>
    <property type="match status" value="1"/>
</dbReference>
<dbReference type="InterPro" id="IPR003661">
    <property type="entry name" value="HisK_dim/P_dom"/>
</dbReference>
<evidence type="ECO:0000256" key="3">
    <source>
        <dbReference type="ARBA" id="ARBA00012438"/>
    </source>
</evidence>
<keyword evidence="11" id="KW-1133">Transmembrane helix</keyword>
<dbReference type="RefSeq" id="WP_231061509.1">
    <property type="nucleotide sequence ID" value="NZ_JAJNOR010000001.1"/>
</dbReference>
<feature type="signal peptide" evidence="12">
    <location>
        <begin position="1"/>
        <end position="33"/>
    </location>
</feature>
<feature type="domain" description="Histidine kinase" evidence="13">
    <location>
        <begin position="567"/>
        <end position="790"/>
    </location>
</feature>
<dbReference type="Gene3D" id="1.10.287.130">
    <property type="match status" value="1"/>
</dbReference>
<evidence type="ECO:0000256" key="1">
    <source>
        <dbReference type="ARBA" id="ARBA00000085"/>
    </source>
</evidence>
<dbReference type="Gene3D" id="3.30.565.10">
    <property type="entry name" value="Histidine kinase-like ATPase, C-terminal domain"/>
    <property type="match status" value="1"/>
</dbReference>
<evidence type="ECO:0000259" key="13">
    <source>
        <dbReference type="PROSITE" id="PS50109"/>
    </source>
</evidence>
<comment type="catalytic activity">
    <reaction evidence="1">
        <text>ATP + protein L-histidine = ADP + protein N-phospho-L-histidine.</text>
        <dbReference type="EC" id="2.7.13.3"/>
    </reaction>
</comment>
<evidence type="ECO:0000256" key="12">
    <source>
        <dbReference type="SAM" id="SignalP"/>
    </source>
</evidence>
<keyword evidence="5 10" id="KW-0597">Phosphoprotein</keyword>
<comment type="caution">
    <text evidence="15">The sequence shown here is derived from an EMBL/GenBank/DDBJ whole genome shotgun (WGS) entry which is preliminary data.</text>
</comment>